<feature type="region of interest" description="Disordered" evidence="1">
    <location>
        <begin position="270"/>
        <end position="302"/>
    </location>
</feature>
<dbReference type="AlphaFoldDB" id="A0A2P6TIL4"/>
<proteinExistence type="predicted"/>
<feature type="compositionally biased region" description="Low complexity" evidence="1">
    <location>
        <begin position="270"/>
        <end position="289"/>
    </location>
</feature>
<comment type="caution">
    <text evidence="2">The sequence shown here is derived from an EMBL/GenBank/DDBJ whole genome shotgun (WGS) entry which is preliminary data.</text>
</comment>
<dbReference type="EMBL" id="LHPG02000014">
    <property type="protein sequence ID" value="PRW39059.1"/>
    <property type="molecule type" value="Genomic_DNA"/>
</dbReference>
<organism evidence="2 3">
    <name type="scientific">Chlorella sorokiniana</name>
    <name type="common">Freshwater green alga</name>
    <dbReference type="NCBI Taxonomy" id="3076"/>
    <lineage>
        <taxon>Eukaryota</taxon>
        <taxon>Viridiplantae</taxon>
        <taxon>Chlorophyta</taxon>
        <taxon>core chlorophytes</taxon>
        <taxon>Trebouxiophyceae</taxon>
        <taxon>Chlorellales</taxon>
        <taxon>Chlorellaceae</taxon>
        <taxon>Chlorella clade</taxon>
        <taxon>Chlorella</taxon>
    </lineage>
</organism>
<gene>
    <name evidence="2" type="ORF">C2E21_7141</name>
</gene>
<dbReference type="Proteomes" id="UP000239899">
    <property type="component" value="Unassembled WGS sequence"/>
</dbReference>
<evidence type="ECO:0000313" key="2">
    <source>
        <dbReference type="EMBL" id="PRW39059.1"/>
    </source>
</evidence>
<protein>
    <submittedName>
        <fullName evidence="2">Uncharacterized protein</fullName>
    </submittedName>
</protein>
<accession>A0A2P6TIL4</accession>
<name>A0A2P6TIL4_CHLSO</name>
<keyword evidence="3" id="KW-1185">Reference proteome</keyword>
<reference evidence="2 3" key="1">
    <citation type="journal article" date="2018" name="Plant J.">
        <title>Genome sequences of Chlorella sorokiniana UTEX 1602 and Micractinium conductrix SAG 241.80: implications to maltose excretion by a green alga.</title>
        <authorList>
            <person name="Arriola M.B."/>
            <person name="Velmurugan N."/>
            <person name="Zhang Y."/>
            <person name="Plunkett M.H."/>
            <person name="Hondzo H."/>
            <person name="Barney B.M."/>
        </authorList>
    </citation>
    <scope>NUCLEOTIDE SEQUENCE [LARGE SCALE GENOMIC DNA]</scope>
    <source>
        <strain evidence="3">UTEX 1602</strain>
    </source>
</reference>
<evidence type="ECO:0000313" key="3">
    <source>
        <dbReference type="Proteomes" id="UP000239899"/>
    </source>
</evidence>
<evidence type="ECO:0000256" key="1">
    <source>
        <dbReference type="SAM" id="MobiDB-lite"/>
    </source>
</evidence>
<sequence>MFQAVDVFLTGAINRARVAELIMAVQVSQACNSALKEDALNRLARTQASTTRDAAVLQLQLPLATLDSATLAHLLRRTLRDGPLAAQCEILQDLIAAYNSGELASGSAVLDLSPMFKGASWREASCLLRFIYHPRSDASPANLAVLAAAGLLPGVARLAHCLDCRPVLAAVDGFLTGTINRARVAELIVAAQVSQACNSALKEDTLNLLARKLASAAHAAALPPPQLPLAALDSAALAHLLRRTLREVARRRLKGGRRGLRLFGIKRAPQHGAQQAAGTPQQAQGGAAHAARRKVKVRRRPY</sequence>
<feature type="compositionally biased region" description="Basic residues" evidence="1">
    <location>
        <begin position="290"/>
        <end position="302"/>
    </location>
</feature>